<evidence type="ECO:0000313" key="3">
    <source>
        <dbReference type="Proteomes" id="UP000507245"/>
    </source>
</evidence>
<feature type="region of interest" description="Disordered" evidence="1">
    <location>
        <begin position="70"/>
        <end position="103"/>
    </location>
</feature>
<dbReference type="AlphaFoldDB" id="A0A6J5WY99"/>
<sequence length="141" mass="15798">MDFAELCYEVPHSCPLPSGVEFNKVSNMMSSGSINSNSMGPSFVPSHMRSCLKGTQDLLYEEKFIEKKNSEKKLTRSSFDASKTSDQEELATRNVRNPTPNRRFSFSLGRLGRSFSFKESSDIPQLSSIYVTAKSGHREGK</sequence>
<accession>A0A6J5WY99</accession>
<dbReference type="OrthoDB" id="1898655at2759"/>
<organism evidence="2 3">
    <name type="scientific">Prunus armeniaca</name>
    <name type="common">Apricot</name>
    <name type="synonym">Armeniaca vulgaris</name>
    <dbReference type="NCBI Taxonomy" id="36596"/>
    <lineage>
        <taxon>Eukaryota</taxon>
        <taxon>Viridiplantae</taxon>
        <taxon>Streptophyta</taxon>
        <taxon>Embryophyta</taxon>
        <taxon>Tracheophyta</taxon>
        <taxon>Spermatophyta</taxon>
        <taxon>Magnoliopsida</taxon>
        <taxon>eudicotyledons</taxon>
        <taxon>Gunneridae</taxon>
        <taxon>Pentapetalae</taxon>
        <taxon>rosids</taxon>
        <taxon>fabids</taxon>
        <taxon>Rosales</taxon>
        <taxon>Rosaceae</taxon>
        <taxon>Amygdaloideae</taxon>
        <taxon>Amygdaleae</taxon>
        <taxon>Prunus</taxon>
    </lineage>
</organism>
<dbReference type="Proteomes" id="UP000507245">
    <property type="component" value="Unassembled WGS sequence"/>
</dbReference>
<proteinExistence type="predicted"/>
<evidence type="ECO:0000256" key="1">
    <source>
        <dbReference type="SAM" id="MobiDB-lite"/>
    </source>
</evidence>
<keyword evidence="3" id="KW-1185">Reference proteome</keyword>
<evidence type="ECO:0000313" key="2">
    <source>
        <dbReference type="EMBL" id="CAB4305333.1"/>
    </source>
</evidence>
<reference evidence="3" key="1">
    <citation type="journal article" date="2020" name="Genome Biol.">
        <title>Gamete binning: chromosome-level and haplotype-resolved genome assembly enabled by high-throughput single-cell sequencing of gamete genomes.</title>
        <authorList>
            <person name="Campoy J.A."/>
            <person name="Sun H."/>
            <person name="Goel M."/>
            <person name="Jiao W.-B."/>
            <person name="Folz-Donahue K."/>
            <person name="Wang N."/>
            <person name="Rubio M."/>
            <person name="Liu C."/>
            <person name="Kukat C."/>
            <person name="Ruiz D."/>
            <person name="Huettel B."/>
            <person name="Schneeberger K."/>
        </authorList>
    </citation>
    <scope>NUCLEOTIDE SEQUENCE [LARGE SCALE GENOMIC DNA]</scope>
    <source>
        <strain evidence="3">cv. Rojo Pasion</strain>
    </source>
</reference>
<protein>
    <submittedName>
        <fullName evidence="2">Uncharacterized protein</fullName>
    </submittedName>
</protein>
<feature type="compositionally biased region" description="Low complexity" evidence="1">
    <location>
        <begin position="92"/>
        <end position="103"/>
    </location>
</feature>
<dbReference type="EMBL" id="CAEKKB010000003">
    <property type="protein sequence ID" value="CAB4305333.1"/>
    <property type="molecule type" value="Genomic_DNA"/>
</dbReference>
<name>A0A6J5WY99_PRUAR</name>
<gene>
    <name evidence="2" type="ORF">ORAREDHAP_LOCUS23316</name>
</gene>